<dbReference type="EMBL" id="SWLB01000023">
    <property type="protein sequence ID" value="KAF3323803.1"/>
    <property type="molecule type" value="Genomic_DNA"/>
</dbReference>
<feature type="compositionally biased region" description="Acidic residues" evidence="4">
    <location>
        <begin position="462"/>
        <end position="486"/>
    </location>
</feature>
<feature type="compositionally biased region" description="Acidic residues" evidence="4">
    <location>
        <begin position="437"/>
        <end position="455"/>
    </location>
</feature>
<feature type="compositionally biased region" description="Basic residues" evidence="4">
    <location>
        <begin position="279"/>
        <end position="288"/>
    </location>
</feature>
<evidence type="ECO:0000313" key="6">
    <source>
        <dbReference type="EMBL" id="KAF3323803.1"/>
    </source>
</evidence>
<accession>A0A833VID5</accession>
<feature type="region of interest" description="Disordered" evidence="4">
    <location>
        <begin position="192"/>
        <end position="327"/>
    </location>
</feature>
<evidence type="ECO:0000259" key="5">
    <source>
        <dbReference type="SMART" id="SM01082"/>
    </source>
</evidence>
<comment type="caution">
    <text evidence="6">The sequence shown here is derived from an EMBL/GenBank/DDBJ whole genome shotgun (WGS) entry which is preliminary data.</text>
</comment>
<protein>
    <submittedName>
        <fullName evidence="6">Eukaryotic translation initiation factor 5B-like protein</fullName>
    </submittedName>
</protein>
<keyword evidence="6" id="KW-0648">Protein biosynthesis</keyword>
<evidence type="ECO:0000256" key="3">
    <source>
        <dbReference type="ARBA" id="ARBA00023242"/>
    </source>
</evidence>
<comment type="subcellular location">
    <subcellularLocation>
        <location evidence="1">Nucleus</location>
    </subcellularLocation>
</comment>
<dbReference type="OrthoDB" id="514832at2759"/>
<dbReference type="PANTHER" id="PTHR15410">
    <property type="entry name" value="HIRA-INTERACTING PROTEIN 3"/>
    <property type="match status" value="1"/>
</dbReference>
<feature type="domain" description="Histone chaperone" evidence="5">
    <location>
        <begin position="395"/>
        <end position="429"/>
    </location>
</feature>
<dbReference type="SMART" id="SM01082">
    <property type="entry name" value="CHZ"/>
    <property type="match status" value="1"/>
</dbReference>
<feature type="compositionally biased region" description="Basic and acidic residues" evidence="4">
    <location>
        <begin position="221"/>
        <end position="244"/>
    </location>
</feature>
<reference evidence="6" key="1">
    <citation type="submission" date="2020-01" db="EMBL/GenBank/DDBJ databases">
        <title>Genome sequence of Kobresia littledalei, the first chromosome-level genome in the family Cyperaceae.</title>
        <authorList>
            <person name="Qu G."/>
        </authorList>
    </citation>
    <scope>NUCLEOTIDE SEQUENCE</scope>
    <source>
        <strain evidence="6">C.B.Clarke</strain>
        <tissue evidence="6">Leaf</tissue>
    </source>
</reference>
<evidence type="ECO:0000256" key="2">
    <source>
        <dbReference type="ARBA" id="ARBA00023186"/>
    </source>
</evidence>
<dbReference type="GO" id="GO:0003743">
    <property type="term" value="F:translation initiation factor activity"/>
    <property type="evidence" value="ECO:0007669"/>
    <property type="project" value="UniProtKB-KW"/>
</dbReference>
<evidence type="ECO:0000256" key="4">
    <source>
        <dbReference type="SAM" id="MobiDB-lite"/>
    </source>
</evidence>
<keyword evidence="7" id="KW-1185">Reference proteome</keyword>
<feature type="region of interest" description="Disordered" evidence="4">
    <location>
        <begin position="380"/>
        <end position="499"/>
    </location>
</feature>
<sequence length="499" mass="55487">MAEKKWSKEELETEVKKRILARAPEFKAQASSLTFEGARRAVEQDLGMRRFSLDVHKKFIKRCLEECLSADDGEKAPEPSGSTKSKAEKSTIEEPEETQNASELKNEGSSNLDETHASDTEIKNEVNEVSEDMIKEAIKKRASFFKKHSETISLLKVRRLLEEDLNLSVKALDAQKTFISTELEKVLASMEMKKSENGVQKKSKQASQKVEKPHTSKASKRTHEESDPSDNSSKEEEHSEEVVPKRRKQVVSKVKAGTKNSASQKNSVEEKKKSVASSKSKKMAKKGSKNNSDEEREGGSSSDKNVSHSSDEEEDAQKKREKPTLQVYGKKVEHLKSIIKSCGASIPPAVYRRAKQAPEDKREAFLIKELGEILIKEGLSTNPSEKEIKEVKKRKEKAKELEGIDMSNIISSSRRRSSAFSYIPPPKPPKLELSSSSDDDDDDEDDDNDEDDDVDMEKGDVNDDDAVGDVDDGGDDGNDDDDDGDEDKGSGQDGGEDSN</sequence>
<evidence type="ECO:0000313" key="7">
    <source>
        <dbReference type="Proteomes" id="UP000623129"/>
    </source>
</evidence>
<dbReference type="InterPro" id="IPR037647">
    <property type="entry name" value="HIRIP3"/>
</dbReference>
<name>A0A833VID5_9POAL</name>
<proteinExistence type="predicted"/>
<organism evidence="6 7">
    <name type="scientific">Carex littledalei</name>
    <dbReference type="NCBI Taxonomy" id="544730"/>
    <lineage>
        <taxon>Eukaryota</taxon>
        <taxon>Viridiplantae</taxon>
        <taxon>Streptophyta</taxon>
        <taxon>Embryophyta</taxon>
        <taxon>Tracheophyta</taxon>
        <taxon>Spermatophyta</taxon>
        <taxon>Magnoliopsida</taxon>
        <taxon>Liliopsida</taxon>
        <taxon>Poales</taxon>
        <taxon>Cyperaceae</taxon>
        <taxon>Cyperoideae</taxon>
        <taxon>Cariceae</taxon>
        <taxon>Carex</taxon>
        <taxon>Carex subgen. Euthyceras</taxon>
    </lineage>
</organism>
<dbReference type="AlphaFoldDB" id="A0A833VID5"/>
<dbReference type="PANTHER" id="PTHR15410:SF2">
    <property type="entry name" value="HIRA-INTERACTING PROTEIN 3"/>
    <property type="match status" value="1"/>
</dbReference>
<dbReference type="Pfam" id="PF09649">
    <property type="entry name" value="CHZ"/>
    <property type="match status" value="1"/>
</dbReference>
<keyword evidence="3" id="KW-0539">Nucleus</keyword>
<feature type="compositionally biased region" description="Polar residues" evidence="4">
    <location>
        <begin position="98"/>
        <end position="112"/>
    </location>
</feature>
<gene>
    <name evidence="6" type="ORF">FCM35_KLT12534</name>
</gene>
<feature type="compositionally biased region" description="Basic and acidic residues" evidence="4">
    <location>
        <begin position="113"/>
        <end position="129"/>
    </location>
</feature>
<dbReference type="InterPro" id="IPR019098">
    <property type="entry name" value="Histone_chaperone_domain_CHZ"/>
</dbReference>
<keyword evidence="2" id="KW-0143">Chaperone</keyword>
<feature type="region of interest" description="Disordered" evidence="4">
    <location>
        <begin position="70"/>
        <end position="129"/>
    </location>
</feature>
<dbReference type="GO" id="GO:0005634">
    <property type="term" value="C:nucleus"/>
    <property type="evidence" value="ECO:0007669"/>
    <property type="project" value="UniProtKB-SubCell"/>
</dbReference>
<dbReference type="Proteomes" id="UP000623129">
    <property type="component" value="Unassembled WGS sequence"/>
</dbReference>
<evidence type="ECO:0000256" key="1">
    <source>
        <dbReference type="ARBA" id="ARBA00004123"/>
    </source>
</evidence>
<keyword evidence="6" id="KW-0396">Initiation factor</keyword>